<gene>
    <name evidence="6" type="ORF">P8935_08205</name>
</gene>
<evidence type="ECO:0000256" key="1">
    <source>
        <dbReference type="ARBA" id="ARBA00022448"/>
    </source>
</evidence>
<proteinExistence type="inferred from homology"/>
<organism evidence="6">
    <name type="scientific">Telmatobacter sp. DSM 110680</name>
    <dbReference type="NCBI Taxonomy" id="3036704"/>
    <lineage>
        <taxon>Bacteria</taxon>
        <taxon>Pseudomonadati</taxon>
        <taxon>Acidobacteriota</taxon>
        <taxon>Terriglobia</taxon>
        <taxon>Terriglobales</taxon>
        <taxon>Acidobacteriaceae</taxon>
        <taxon>Telmatobacter</taxon>
    </lineage>
</organism>
<evidence type="ECO:0000256" key="4">
    <source>
        <dbReference type="ARBA" id="ARBA00038388"/>
    </source>
</evidence>
<dbReference type="CDD" id="cd03255">
    <property type="entry name" value="ABC_MJ0796_LolCDE_FtsE"/>
    <property type="match status" value="1"/>
</dbReference>
<keyword evidence="2" id="KW-0547">Nucleotide-binding</keyword>
<evidence type="ECO:0000256" key="2">
    <source>
        <dbReference type="ARBA" id="ARBA00022741"/>
    </source>
</evidence>
<dbReference type="InterPro" id="IPR003593">
    <property type="entry name" value="AAA+_ATPase"/>
</dbReference>
<keyword evidence="1" id="KW-0813">Transport</keyword>
<dbReference type="FunFam" id="3.40.50.300:FF:000032">
    <property type="entry name" value="Export ABC transporter ATP-binding protein"/>
    <property type="match status" value="1"/>
</dbReference>
<evidence type="ECO:0000256" key="3">
    <source>
        <dbReference type="ARBA" id="ARBA00022840"/>
    </source>
</evidence>
<evidence type="ECO:0000259" key="5">
    <source>
        <dbReference type="PROSITE" id="PS50893"/>
    </source>
</evidence>
<dbReference type="PROSITE" id="PS50893">
    <property type="entry name" value="ABC_TRANSPORTER_2"/>
    <property type="match status" value="1"/>
</dbReference>
<dbReference type="InterPro" id="IPR017911">
    <property type="entry name" value="MacB-like_ATP-bd"/>
</dbReference>
<protein>
    <submittedName>
        <fullName evidence="6">ABC transporter ATP-binding protein</fullName>
    </submittedName>
</protein>
<keyword evidence="3 6" id="KW-0067">ATP-binding</keyword>
<evidence type="ECO:0000313" key="6">
    <source>
        <dbReference type="EMBL" id="XBH19288.1"/>
    </source>
</evidence>
<dbReference type="GO" id="GO:0098796">
    <property type="term" value="C:membrane protein complex"/>
    <property type="evidence" value="ECO:0007669"/>
    <property type="project" value="UniProtKB-ARBA"/>
</dbReference>
<dbReference type="GO" id="GO:0005524">
    <property type="term" value="F:ATP binding"/>
    <property type="evidence" value="ECO:0007669"/>
    <property type="project" value="UniProtKB-KW"/>
</dbReference>
<dbReference type="InterPro" id="IPR015854">
    <property type="entry name" value="ABC_transpr_LolD-like"/>
</dbReference>
<sequence>MMQITPAAASPVFRSTREPNLRVQANSSLSGSPLIHVHDLEKTYRTARGALTLFKELDLTVSPGELVAIVGQSGAGKSTLLHILGALDAPTAGTVHCASINVATLNAREAAAFRNREIGYVWQFHYLLPEFSALENVAMPLLARGITRREALDAASNWLKEVDLEDRGDHRPGELSGGEQQRVALARALVGNPRLLLADEPTGDLDETTAGRVFDLLERLHVTHGLTSILVTHNLDLAARCTRTLRLEGGRLHTVGVAQVEVPPTAGAHPGRDQ</sequence>
<dbReference type="InterPro" id="IPR003439">
    <property type="entry name" value="ABC_transporter-like_ATP-bd"/>
</dbReference>
<dbReference type="EMBL" id="CP121196">
    <property type="protein sequence ID" value="XBH19288.1"/>
    <property type="molecule type" value="Genomic_DNA"/>
</dbReference>
<dbReference type="GO" id="GO:0016887">
    <property type="term" value="F:ATP hydrolysis activity"/>
    <property type="evidence" value="ECO:0007669"/>
    <property type="project" value="InterPro"/>
</dbReference>
<dbReference type="GO" id="GO:0022857">
    <property type="term" value="F:transmembrane transporter activity"/>
    <property type="evidence" value="ECO:0007669"/>
    <property type="project" value="TreeGrafter"/>
</dbReference>
<dbReference type="InterPro" id="IPR027417">
    <property type="entry name" value="P-loop_NTPase"/>
</dbReference>
<accession>A0AAU7DQH5</accession>
<feature type="domain" description="ABC transporter" evidence="5">
    <location>
        <begin position="35"/>
        <end position="274"/>
    </location>
</feature>
<dbReference type="GO" id="GO:0005886">
    <property type="term" value="C:plasma membrane"/>
    <property type="evidence" value="ECO:0007669"/>
    <property type="project" value="TreeGrafter"/>
</dbReference>
<dbReference type="RefSeq" id="WP_348264504.1">
    <property type="nucleotide sequence ID" value="NZ_CP121196.1"/>
</dbReference>
<name>A0AAU7DQH5_9BACT</name>
<dbReference type="SUPFAM" id="SSF52540">
    <property type="entry name" value="P-loop containing nucleoside triphosphate hydrolases"/>
    <property type="match status" value="1"/>
</dbReference>
<dbReference type="PROSITE" id="PS00211">
    <property type="entry name" value="ABC_TRANSPORTER_1"/>
    <property type="match status" value="1"/>
</dbReference>
<dbReference type="PANTHER" id="PTHR24220:SF689">
    <property type="entry name" value="LIPOPROTEIN-RELEASING SYSTEM ATP-BINDING PROTEIN LOLD"/>
    <property type="match status" value="1"/>
</dbReference>
<dbReference type="Gene3D" id="3.40.50.300">
    <property type="entry name" value="P-loop containing nucleotide triphosphate hydrolases"/>
    <property type="match status" value="1"/>
</dbReference>
<dbReference type="InterPro" id="IPR017871">
    <property type="entry name" value="ABC_transporter-like_CS"/>
</dbReference>
<dbReference type="Pfam" id="PF00005">
    <property type="entry name" value="ABC_tran"/>
    <property type="match status" value="1"/>
</dbReference>
<comment type="similarity">
    <text evidence="4">Belongs to the ABC transporter superfamily. Macrolide exporter (TC 3.A.1.122) family.</text>
</comment>
<dbReference type="SMART" id="SM00382">
    <property type="entry name" value="AAA"/>
    <property type="match status" value="1"/>
</dbReference>
<reference evidence="6" key="1">
    <citation type="submission" date="2023-03" db="EMBL/GenBank/DDBJ databases">
        <title>Edaphobacter sp.</title>
        <authorList>
            <person name="Huber K.J."/>
            <person name="Papendorf J."/>
            <person name="Pilke C."/>
            <person name="Bunk B."/>
            <person name="Sproeer C."/>
            <person name="Pester M."/>
        </authorList>
    </citation>
    <scope>NUCLEOTIDE SEQUENCE</scope>
    <source>
        <strain evidence="6">DSM 110680</strain>
    </source>
</reference>
<dbReference type="AlphaFoldDB" id="A0AAU7DQH5"/>
<dbReference type="PANTHER" id="PTHR24220">
    <property type="entry name" value="IMPORT ATP-BINDING PROTEIN"/>
    <property type="match status" value="1"/>
</dbReference>